<dbReference type="InterPro" id="IPR028973">
    <property type="entry name" value="PhnB-like"/>
</dbReference>
<evidence type="ECO:0000313" key="3">
    <source>
        <dbReference type="Proteomes" id="UP000305848"/>
    </source>
</evidence>
<dbReference type="InterPro" id="IPR029068">
    <property type="entry name" value="Glyas_Bleomycin-R_OHBP_Dase"/>
</dbReference>
<feature type="domain" description="PhnB-like" evidence="1">
    <location>
        <begin position="5"/>
        <end position="126"/>
    </location>
</feature>
<dbReference type="Gene3D" id="3.10.180.10">
    <property type="entry name" value="2,3-Dihydroxybiphenyl 1,2-Dioxygenase, domain 1"/>
    <property type="match status" value="1"/>
</dbReference>
<dbReference type="Proteomes" id="UP000305848">
    <property type="component" value="Unassembled WGS sequence"/>
</dbReference>
<protein>
    <submittedName>
        <fullName evidence="2">VOC family protein</fullName>
    </submittedName>
</protein>
<dbReference type="PANTHER" id="PTHR33990:SF1">
    <property type="entry name" value="PROTEIN YJDN"/>
    <property type="match status" value="1"/>
</dbReference>
<dbReference type="OrthoDB" id="9795306at2"/>
<dbReference type="RefSeq" id="WP_137260697.1">
    <property type="nucleotide sequence ID" value="NZ_SZQL01000003.1"/>
</dbReference>
<organism evidence="2 3">
    <name type="scientific">Ilyomonas limi</name>
    <dbReference type="NCBI Taxonomy" id="2575867"/>
    <lineage>
        <taxon>Bacteria</taxon>
        <taxon>Pseudomonadati</taxon>
        <taxon>Bacteroidota</taxon>
        <taxon>Chitinophagia</taxon>
        <taxon>Chitinophagales</taxon>
        <taxon>Chitinophagaceae</taxon>
        <taxon>Ilyomonas</taxon>
    </lineage>
</organism>
<name>A0A4U3L5D3_9BACT</name>
<evidence type="ECO:0000313" key="2">
    <source>
        <dbReference type="EMBL" id="TKK70152.1"/>
    </source>
</evidence>
<sequence>MAHIDAYLSFPGNCREAMTFYKECLGGELHLQTVAESPMAGQMPAEMGQHIMHSSLTSGGITLMAADMNNNFTPGTAMHLCIVCDSEEQLNTYFNKLAEGGKVNHPVEKFFAGTIGDLSDKFGINWMFYYGGDMQQ</sequence>
<dbReference type="Pfam" id="PF06983">
    <property type="entry name" value="3-dmu-9_3-mt"/>
    <property type="match status" value="1"/>
</dbReference>
<dbReference type="SUPFAM" id="SSF54593">
    <property type="entry name" value="Glyoxalase/Bleomycin resistance protein/Dihydroxybiphenyl dioxygenase"/>
    <property type="match status" value="1"/>
</dbReference>
<keyword evidence="3" id="KW-1185">Reference proteome</keyword>
<accession>A0A4U3L5D3</accession>
<dbReference type="CDD" id="cd06588">
    <property type="entry name" value="PhnB_like"/>
    <property type="match status" value="1"/>
</dbReference>
<comment type="caution">
    <text evidence="2">The sequence shown here is derived from an EMBL/GenBank/DDBJ whole genome shotgun (WGS) entry which is preliminary data.</text>
</comment>
<reference evidence="2 3" key="1">
    <citation type="submission" date="2019-05" db="EMBL/GenBank/DDBJ databases">
        <title>Panacibacter sp. strain 17mud1-8 Genome sequencing and assembly.</title>
        <authorList>
            <person name="Chhetri G."/>
        </authorList>
    </citation>
    <scope>NUCLEOTIDE SEQUENCE [LARGE SCALE GENOMIC DNA]</scope>
    <source>
        <strain evidence="2 3">17mud1-8</strain>
    </source>
</reference>
<dbReference type="AlphaFoldDB" id="A0A4U3L5D3"/>
<proteinExistence type="predicted"/>
<gene>
    <name evidence="2" type="ORF">FC093_05200</name>
</gene>
<evidence type="ECO:0000259" key="1">
    <source>
        <dbReference type="Pfam" id="PF06983"/>
    </source>
</evidence>
<dbReference type="EMBL" id="SZQL01000003">
    <property type="protein sequence ID" value="TKK70152.1"/>
    <property type="molecule type" value="Genomic_DNA"/>
</dbReference>
<dbReference type="PANTHER" id="PTHR33990">
    <property type="entry name" value="PROTEIN YJDN-RELATED"/>
    <property type="match status" value="1"/>
</dbReference>